<dbReference type="InterPro" id="IPR035490">
    <property type="entry name" value="GlmS/FrlB_SIS"/>
</dbReference>
<dbReference type="InterPro" id="IPR047084">
    <property type="entry name" value="GFAT_N"/>
</dbReference>
<evidence type="ECO:0000313" key="13">
    <source>
        <dbReference type="Proteomes" id="UP000512167"/>
    </source>
</evidence>
<accession>A0A7L6N562</accession>
<evidence type="ECO:0000256" key="7">
    <source>
        <dbReference type="ARBA" id="ARBA00022679"/>
    </source>
</evidence>
<evidence type="ECO:0000256" key="3">
    <source>
        <dbReference type="ARBA" id="ARBA00012916"/>
    </source>
</evidence>
<comment type="catalytic activity">
    <reaction evidence="1">
        <text>D-fructose 6-phosphate + L-glutamine = D-glucosamine 6-phosphate + L-glutamate</text>
        <dbReference type="Rhea" id="RHEA:13237"/>
        <dbReference type="ChEBI" id="CHEBI:29985"/>
        <dbReference type="ChEBI" id="CHEBI:58359"/>
        <dbReference type="ChEBI" id="CHEBI:58725"/>
        <dbReference type="ChEBI" id="CHEBI:61527"/>
        <dbReference type="EC" id="2.6.1.16"/>
    </reaction>
</comment>
<dbReference type="Pfam" id="PF13522">
    <property type="entry name" value="GATase_6"/>
    <property type="match status" value="1"/>
</dbReference>
<dbReference type="NCBIfam" id="TIGR01135">
    <property type="entry name" value="glmS"/>
    <property type="match status" value="1"/>
</dbReference>
<dbReference type="Proteomes" id="UP000512167">
    <property type="component" value="Chromosome"/>
</dbReference>
<dbReference type="InterPro" id="IPR046348">
    <property type="entry name" value="SIS_dom_sf"/>
</dbReference>
<dbReference type="GO" id="GO:0006047">
    <property type="term" value="P:UDP-N-acetylglucosamine metabolic process"/>
    <property type="evidence" value="ECO:0007669"/>
    <property type="project" value="TreeGrafter"/>
</dbReference>
<organism evidence="12 13">
    <name type="scientific">Hujiaoplasma nucleasis</name>
    <dbReference type="NCBI Taxonomy" id="2725268"/>
    <lineage>
        <taxon>Bacteria</taxon>
        <taxon>Bacillati</taxon>
        <taxon>Mycoplasmatota</taxon>
        <taxon>Mollicutes</taxon>
        <taxon>Candidatus Izemoplasmatales</taxon>
        <taxon>Hujiaoplasmataceae</taxon>
        <taxon>Hujiaoplasma</taxon>
    </lineage>
</organism>
<dbReference type="GO" id="GO:0004360">
    <property type="term" value="F:glutamine-fructose-6-phosphate transaminase (isomerizing) activity"/>
    <property type="evidence" value="ECO:0007669"/>
    <property type="project" value="UniProtKB-EC"/>
</dbReference>
<dbReference type="SUPFAM" id="SSF56235">
    <property type="entry name" value="N-terminal nucleophile aminohydrolases (Ntn hydrolases)"/>
    <property type="match status" value="1"/>
</dbReference>
<dbReference type="RefSeq" id="WP_312032189.1">
    <property type="nucleotide sequence ID" value="NZ_CP051151.1"/>
</dbReference>
<feature type="domain" description="SIS" evidence="11">
    <location>
        <begin position="288"/>
        <end position="427"/>
    </location>
</feature>
<dbReference type="InterPro" id="IPR029055">
    <property type="entry name" value="Ntn_hydrolases_N"/>
</dbReference>
<evidence type="ECO:0000259" key="10">
    <source>
        <dbReference type="PROSITE" id="PS51278"/>
    </source>
</evidence>
<dbReference type="Pfam" id="PF01380">
    <property type="entry name" value="SIS"/>
    <property type="match status" value="2"/>
</dbReference>
<dbReference type="CDD" id="cd05008">
    <property type="entry name" value="SIS_GlmS_GlmD_1"/>
    <property type="match status" value="1"/>
</dbReference>
<evidence type="ECO:0000256" key="2">
    <source>
        <dbReference type="ARBA" id="ARBA00004496"/>
    </source>
</evidence>
<feature type="domain" description="Glutamine amidotransferase type-2" evidence="10">
    <location>
        <begin position="2"/>
        <end position="218"/>
    </location>
</feature>
<dbReference type="InterPro" id="IPR017932">
    <property type="entry name" value="GATase_2_dom"/>
</dbReference>
<keyword evidence="5" id="KW-0963">Cytoplasm</keyword>
<evidence type="ECO:0000259" key="11">
    <source>
        <dbReference type="PROSITE" id="PS51464"/>
    </source>
</evidence>
<dbReference type="NCBIfam" id="NF001484">
    <property type="entry name" value="PRK00331.1"/>
    <property type="match status" value="1"/>
</dbReference>
<dbReference type="SUPFAM" id="SSF53697">
    <property type="entry name" value="SIS domain"/>
    <property type="match status" value="1"/>
</dbReference>
<evidence type="ECO:0000256" key="9">
    <source>
        <dbReference type="ARBA" id="ARBA00022962"/>
    </source>
</evidence>
<evidence type="ECO:0000313" key="12">
    <source>
        <dbReference type="EMBL" id="QLY39709.1"/>
    </source>
</evidence>
<dbReference type="Gene3D" id="3.40.50.10490">
    <property type="entry name" value="Glucose-6-phosphate isomerase like protein, domain 1"/>
    <property type="match status" value="2"/>
</dbReference>
<dbReference type="GO" id="GO:0097367">
    <property type="term" value="F:carbohydrate derivative binding"/>
    <property type="evidence" value="ECO:0007669"/>
    <property type="project" value="InterPro"/>
</dbReference>
<dbReference type="GO" id="GO:0006002">
    <property type="term" value="P:fructose 6-phosphate metabolic process"/>
    <property type="evidence" value="ECO:0007669"/>
    <property type="project" value="TreeGrafter"/>
</dbReference>
<feature type="domain" description="SIS" evidence="11">
    <location>
        <begin position="453"/>
        <end position="590"/>
    </location>
</feature>
<keyword evidence="13" id="KW-1185">Reference proteome</keyword>
<evidence type="ECO:0000256" key="5">
    <source>
        <dbReference type="ARBA" id="ARBA00022490"/>
    </source>
</evidence>
<dbReference type="AlphaFoldDB" id="A0A7L6N562"/>
<comment type="subcellular location">
    <subcellularLocation>
        <location evidence="2">Cytoplasm</location>
    </subcellularLocation>
</comment>
<evidence type="ECO:0000256" key="1">
    <source>
        <dbReference type="ARBA" id="ARBA00001031"/>
    </source>
</evidence>
<reference evidence="12 13" key="1">
    <citation type="submission" date="2020-04" db="EMBL/GenBank/DDBJ databases">
        <authorList>
            <person name="Zheng R.K."/>
            <person name="Sun C.M."/>
        </authorList>
    </citation>
    <scope>NUCLEOTIDE SEQUENCE [LARGE SCALE GENOMIC DNA]</scope>
    <source>
        <strain evidence="13">zrk29</strain>
    </source>
</reference>
<dbReference type="FunFam" id="3.60.20.10:FF:000006">
    <property type="entry name" value="Glutamine--fructose-6-phosphate aminotransferase [isomerizing]"/>
    <property type="match status" value="1"/>
</dbReference>
<proteinExistence type="predicted"/>
<dbReference type="PANTHER" id="PTHR10937">
    <property type="entry name" value="GLUCOSAMINE--FRUCTOSE-6-PHOSPHATE AMINOTRANSFERASE, ISOMERIZING"/>
    <property type="match status" value="1"/>
</dbReference>
<keyword evidence="9" id="KW-0315">Glutamine amidotransferase</keyword>
<protein>
    <recommendedName>
        <fullName evidence="4">Glutamine--fructose-6-phosphate aminotransferase [isomerizing]</fullName>
        <ecNumber evidence="3">2.6.1.16</ecNumber>
    </recommendedName>
</protein>
<dbReference type="EC" id="2.6.1.16" evidence="3"/>
<dbReference type="PROSITE" id="PS51278">
    <property type="entry name" value="GATASE_TYPE_2"/>
    <property type="match status" value="1"/>
</dbReference>
<name>A0A7L6N562_9MOLU</name>
<dbReference type="InterPro" id="IPR001347">
    <property type="entry name" value="SIS_dom"/>
</dbReference>
<evidence type="ECO:0000256" key="4">
    <source>
        <dbReference type="ARBA" id="ARBA00016090"/>
    </source>
</evidence>
<dbReference type="EMBL" id="CP051151">
    <property type="protein sequence ID" value="QLY39709.1"/>
    <property type="molecule type" value="Genomic_DNA"/>
</dbReference>
<dbReference type="GO" id="GO:0005829">
    <property type="term" value="C:cytosol"/>
    <property type="evidence" value="ECO:0007669"/>
    <property type="project" value="TreeGrafter"/>
</dbReference>
<gene>
    <name evidence="12" type="primary">glmS</name>
    <name evidence="12" type="ORF">HF295_02080</name>
</gene>
<keyword evidence="8" id="KW-0677">Repeat</keyword>
<sequence>MCGIVGYIGKAKASEVVIKGLERLEYRGYDSCGVTYFNEAKKEFITNKGIGRVASLYQEFKYPESNHLGIGHTRWATHGVANYQNTHPHYSQSNRFIIVHNGVIDNHKELVYKYLPDYNFRSDTDTEVIVNLVEEFSKKRTVEEAIRKTISLLDGSYAFLILDTEDTNHIYAVKNKSPLLIGESKEGIVLGSDVLAFVDYADDYYLLEDNSVIIVEKNQDQYSFKVTDAVGFESNHLKKLPMDFIMDDLDKAGYEHYMLKEISEQPAVIRKIMKEYMVDHKLRVRPEIKEMFNNIKRVYILAAGTSFHAGLIGRVFFEEVAKIPVEVFIASEFAYNEPLIDPHSLFVLISQSGETADLRACLVNVKEKGYKTLSITNVPTSTLAREADATLNIYAGTEIAVASTKAYVGQIAVLAILANSLSKQHSLDLVSELSRAAVSMENIIDRRDYINELVQHTFNSQDAFYIGRGIDYFVSLEGALKLKEITYIHTDGIAAGELKHGPMALIEKDIPVIAIISQDHISNNTRSNLEEAKAREGKPLVISLENTSKGNDDIVLMDVHRLLSPLVTVIPTQLIAYYKAKQLGVDIDKPRNLAKSATVE</sequence>
<dbReference type="FunFam" id="3.40.50.10490:FF:000001">
    <property type="entry name" value="Glutamine--fructose-6-phosphate aminotransferase [isomerizing]"/>
    <property type="match status" value="1"/>
</dbReference>
<dbReference type="PROSITE" id="PS51464">
    <property type="entry name" value="SIS"/>
    <property type="match status" value="2"/>
</dbReference>
<dbReference type="InterPro" id="IPR005855">
    <property type="entry name" value="GFAT"/>
</dbReference>
<keyword evidence="7 12" id="KW-0808">Transferase</keyword>
<dbReference type="CDD" id="cd05009">
    <property type="entry name" value="SIS_GlmS_GlmD_2"/>
    <property type="match status" value="1"/>
</dbReference>
<dbReference type="CDD" id="cd00714">
    <property type="entry name" value="GFAT"/>
    <property type="match status" value="1"/>
</dbReference>
<dbReference type="GO" id="GO:0006487">
    <property type="term" value="P:protein N-linked glycosylation"/>
    <property type="evidence" value="ECO:0007669"/>
    <property type="project" value="TreeGrafter"/>
</dbReference>
<evidence type="ECO:0000256" key="8">
    <source>
        <dbReference type="ARBA" id="ARBA00022737"/>
    </source>
</evidence>
<dbReference type="PANTHER" id="PTHR10937:SF0">
    <property type="entry name" value="GLUTAMINE--FRUCTOSE-6-PHOSPHATE TRANSAMINASE (ISOMERIZING)"/>
    <property type="match status" value="1"/>
</dbReference>
<dbReference type="InterPro" id="IPR035466">
    <property type="entry name" value="GlmS/AgaS_SIS"/>
</dbReference>
<keyword evidence="6 12" id="KW-0032">Aminotransferase</keyword>
<evidence type="ECO:0000256" key="6">
    <source>
        <dbReference type="ARBA" id="ARBA00022576"/>
    </source>
</evidence>
<dbReference type="Gene3D" id="3.60.20.10">
    <property type="entry name" value="Glutamine Phosphoribosylpyrophosphate, subunit 1, domain 1"/>
    <property type="match status" value="1"/>
</dbReference>
<dbReference type="KEGG" id="tbk:HF295_02080"/>